<evidence type="ECO:0000256" key="3">
    <source>
        <dbReference type="PROSITE-ProRule" id="PRU00461"/>
    </source>
</evidence>
<evidence type="ECO:0000313" key="5">
    <source>
        <dbReference type="EMBL" id="CAG2062234.1"/>
    </source>
</evidence>
<dbReference type="InterPro" id="IPR000033">
    <property type="entry name" value="LDLR_classB_rpt"/>
</dbReference>
<dbReference type="PROSITE" id="PS01186">
    <property type="entry name" value="EGF_2"/>
    <property type="match status" value="1"/>
</dbReference>
<dbReference type="SMART" id="SM00135">
    <property type="entry name" value="LY"/>
    <property type="match status" value="3"/>
</dbReference>
<dbReference type="CDD" id="cd00053">
    <property type="entry name" value="EGF"/>
    <property type="match status" value="1"/>
</dbReference>
<evidence type="ECO:0000313" key="6">
    <source>
        <dbReference type="Proteomes" id="UP001153148"/>
    </source>
</evidence>
<dbReference type="InterPro" id="IPR011042">
    <property type="entry name" value="6-blade_b-propeller_TolB-like"/>
</dbReference>
<proteinExistence type="predicted"/>
<keyword evidence="1" id="KW-0245">EGF-like domain</keyword>
<keyword evidence="2" id="KW-0677">Repeat</keyword>
<dbReference type="Proteomes" id="UP001153148">
    <property type="component" value="Unassembled WGS sequence"/>
</dbReference>
<dbReference type="Pfam" id="PF00058">
    <property type="entry name" value="Ldl_recept_b"/>
    <property type="match status" value="2"/>
</dbReference>
<organism evidence="5 6">
    <name type="scientific">Timema podura</name>
    <name type="common">Walking stick</name>
    <dbReference type="NCBI Taxonomy" id="61482"/>
    <lineage>
        <taxon>Eukaryota</taxon>
        <taxon>Metazoa</taxon>
        <taxon>Ecdysozoa</taxon>
        <taxon>Arthropoda</taxon>
        <taxon>Hexapoda</taxon>
        <taxon>Insecta</taxon>
        <taxon>Pterygota</taxon>
        <taxon>Neoptera</taxon>
        <taxon>Polyneoptera</taxon>
        <taxon>Phasmatodea</taxon>
        <taxon>Timematodea</taxon>
        <taxon>Timematoidea</taxon>
        <taxon>Timematidae</taxon>
        <taxon>Timema</taxon>
    </lineage>
</organism>
<dbReference type="PANTHER" id="PTHR46513">
    <property type="entry name" value="VITELLOGENIN RECEPTOR-LIKE PROTEIN-RELATED-RELATED"/>
    <property type="match status" value="1"/>
</dbReference>
<sequence>MHNGTIFWSDMKLKKISRLDRGSEPREVISNGLDLVEGLAYDWIGGNLYWLDSRLGTIEVARENGSNRMVLLKENITQPRGMSLDPSPGARWLFWTDWGENPRIERVGMDGTNRSIIINTKIYWPNGLTLDVANKRVLAGSHYLLHPHSLTLFEDIMYWTDRQLNRVLSARKFRGTNQTVVSHLISQPLSIHVHHPSLQPMSPNPCENSTCAQLCLLSPSTRTGYSCRCKPGYRMIADGKCTEEETPFLMVMRASQIVDVSLTPGDKTSGFIIPIVGIDGGNQLDFDRKSDTLFWIEGKEGDDENVSYL</sequence>
<feature type="repeat" description="LDL-receptor class B" evidence="3">
    <location>
        <begin position="91"/>
        <end position="134"/>
    </location>
</feature>
<dbReference type="PANTHER" id="PTHR46513:SF13">
    <property type="entry name" value="EGF-LIKE DOMAIN-CONTAINING PROTEIN"/>
    <property type="match status" value="1"/>
</dbReference>
<comment type="caution">
    <text evidence="5">The sequence shown here is derived from an EMBL/GenBank/DDBJ whole genome shotgun (WGS) entry which is preliminary data.</text>
</comment>
<dbReference type="SUPFAM" id="SSF63825">
    <property type="entry name" value="YWTD domain"/>
    <property type="match status" value="1"/>
</dbReference>
<evidence type="ECO:0000256" key="1">
    <source>
        <dbReference type="ARBA" id="ARBA00022536"/>
    </source>
</evidence>
<gene>
    <name evidence="5" type="ORF">TPAB3V08_LOCUS9186</name>
</gene>
<evidence type="ECO:0000256" key="2">
    <source>
        <dbReference type="ARBA" id="ARBA00022737"/>
    </source>
</evidence>
<dbReference type="SMART" id="SM00181">
    <property type="entry name" value="EGF"/>
    <property type="match status" value="1"/>
</dbReference>
<feature type="domain" description="EGF-like" evidence="4">
    <location>
        <begin position="227"/>
        <end position="241"/>
    </location>
</feature>
<dbReference type="Gene3D" id="2.120.10.30">
    <property type="entry name" value="TolB, C-terminal domain"/>
    <property type="match status" value="1"/>
</dbReference>
<feature type="non-terminal residue" evidence="5">
    <location>
        <position position="309"/>
    </location>
</feature>
<dbReference type="PROSITE" id="PS51120">
    <property type="entry name" value="LDLRB"/>
    <property type="match status" value="2"/>
</dbReference>
<reference evidence="5" key="1">
    <citation type="submission" date="2021-03" db="EMBL/GenBank/DDBJ databases">
        <authorList>
            <person name="Tran Van P."/>
        </authorList>
    </citation>
    <scope>NUCLEOTIDE SEQUENCE</scope>
</reference>
<dbReference type="InterPro" id="IPR050778">
    <property type="entry name" value="Cueball_EGF_LRP_Nidogen"/>
</dbReference>
<dbReference type="EMBL" id="CAJPIN010019262">
    <property type="protein sequence ID" value="CAG2062234.1"/>
    <property type="molecule type" value="Genomic_DNA"/>
</dbReference>
<protein>
    <recommendedName>
        <fullName evidence="4">EGF-like domain-containing protein</fullName>
    </recommendedName>
</protein>
<name>A0ABN7P8D4_TIMPD</name>
<accession>A0ABN7P8D4</accession>
<keyword evidence="6" id="KW-1185">Reference proteome</keyword>
<evidence type="ECO:0000259" key="4">
    <source>
        <dbReference type="PROSITE" id="PS01186"/>
    </source>
</evidence>
<feature type="repeat" description="LDL-receptor class B" evidence="3">
    <location>
        <begin position="46"/>
        <end position="88"/>
    </location>
</feature>
<dbReference type="Gene3D" id="2.10.25.10">
    <property type="entry name" value="Laminin"/>
    <property type="match status" value="1"/>
</dbReference>
<dbReference type="InterPro" id="IPR000742">
    <property type="entry name" value="EGF"/>
</dbReference>